<evidence type="ECO:0000313" key="1">
    <source>
        <dbReference type="EMBL" id="PAU68910.1"/>
    </source>
</evidence>
<dbReference type="AlphaFoldDB" id="A0A2A2EIY5"/>
<sequence>MVDEINIDPQQDREMVRKLQHLSEDIDRTRNARWQPAAHTSPEFFGQDLDEQIQQMHENYRQSRENLKTTLSNYAKALEQIIVDFETTEQDQQAAVAKVASAVDSLAFSLEVQANEHAISNQQQSSGTLMSSIVDVHDTILDFIAQQDRA</sequence>
<proteinExistence type="predicted"/>
<evidence type="ECO:0000313" key="2">
    <source>
        <dbReference type="Proteomes" id="UP000218399"/>
    </source>
</evidence>
<gene>
    <name evidence="1" type="ORF">B1526_0103</name>
</gene>
<dbReference type="Proteomes" id="UP000218399">
    <property type="component" value="Unassembled WGS sequence"/>
</dbReference>
<name>A0A2A2EIY5_9BIFI</name>
<accession>A0A2A2EIY5</accession>
<dbReference type="RefSeq" id="WP_095614188.1">
    <property type="nucleotide sequence ID" value="NZ_MVOH01000002.1"/>
</dbReference>
<dbReference type="EMBL" id="MVOH01000002">
    <property type="protein sequence ID" value="PAU68910.1"/>
    <property type="molecule type" value="Genomic_DNA"/>
</dbReference>
<dbReference type="OrthoDB" id="3233425at2"/>
<keyword evidence="2" id="KW-1185">Reference proteome</keyword>
<organism evidence="1 2">
    <name type="scientific">Bifidobacterium criceti</name>
    <dbReference type="NCBI Taxonomy" id="1960969"/>
    <lineage>
        <taxon>Bacteria</taxon>
        <taxon>Bacillati</taxon>
        <taxon>Actinomycetota</taxon>
        <taxon>Actinomycetes</taxon>
        <taxon>Bifidobacteriales</taxon>
        <taxon>Bifidobacteriaceae</taxon>
        <taxon>Bifidobacterium</taxon>
    </lineage>
</organism>
<protein>
    <submittedName>
        <fullName evidence="1">Uncharacterized protein</fullName>
    </submittedName>
</protein>
<reference evidence="1 2" key="1">
    <citation type="journal article" date="2017" name="ISME J.">
        <title>Unveiling bifidobacterial biogeography across the mammalian branch of the tree of life.</title>
        <authorList>
            <person name="Milani C."/>
            <person name="Mangifesta M."/>
            <person name="Mancabelli L."/>
            <person name="Lugli G.A."/>
            <person name="James K."/>
            <person name="Duranti S."/>
            <person name="Turroni F."/>
            <person name="Ferrario C."/>
            <person name="Ossiprandi M.C."/>
            <person name="van Sinderen D."/>
            <person name="Ventura M."/>
        </authorList>
    </citation>
    <scope>NUCLEOTIDE SEQUENCE [LARGE SCALE GENOMIC DNA]</scope>
    <source>
        <strain evidence="2">Ham19E</strain>
    </source>
</reference>
<comment type="caution">
    <text evidence="1">The sequence shown here is derived from an EMBL/GenBank/DDBJ whole genome shotgun (WGS) entry which is preliminary data.</text>
</comment>